<dbReference type="PANTHER" id="PTHR13102:SF0">
    <property type="entry name" value="NUCLEOLAR PROTEIN 9"/>
    <property type="match status" value="1"/>
</dbReference>
<feature type="compositionally biased region" description="Basic and acidic residues" evidence="8">
    <location>
        <begin position="669"/>
        <end position="683"/>
    </location>
</feature>
<evidence type="ECO:0000256" key="7">
    <source>
        <dbReference type="PROSITE-ProRule" id="PRU00317"/>
    </source>
</evidence>
<evidence type="ECO:0000256" key="4">
    <source>
        <dbReference type="ARBA" id="ARBA00022737"/>
    </source>
</evidence>
<keyword evidence="10" id="KW-1185">Reference proteome</keyword>
<comment type="subcellular location">
    <subcellularLocation>
        <location evidence="1">Nucleus</location>
        <location evidence="1">Nucleolus</location>
    </subcellularLocation>
</comment>
<dbReference type="GO" id="GO:0030686">
    <property type="term" value="C:90S preribosome"/>
    <property type="evidence" value="ECO:0007669"/>
    <property type="project" value="TreeGrafter"/>
</dbReference>
<comment type="similarity">
    <text evidence="2">Belongs to the NOP9 family.</text>
</comment>
<organism evidence="9 10">
    <name type="scientific">Nadsonia fulvescens var. elongata DSM 6958</name>
    <dbReference type="NCBI Taxonomy" id="857566"/>
    <lineage>
        <taxon>Eukaryota</taxon>
        <taxon>Fungi</taxon>
        <taxon>Dikarya</taxon>
        <taxon>Ascomycota</taxon>
        <taxon>Saccharomycotina</taxon>
        <taxon>Dipodascomycetes</taxon>
        <taxon>Dipodascales</taxon>
        <taxon>Dipodascales incertae sedis</taxon>
        <taxon>Nadsonia</taxon>
    </lineage>
</organism>
<dbReference type="SMART" id="SM00025">
    <property type="entry name" value="Pumilio"/>
    <property type="match status" value="7"/>
</dbReference>
<dbReference type="GO" id="GO:0005730">
    <property type="term" value="C:nucleolus"/>
    <property type="evidence" value="ECO:0007669"/>
    <property type="project" value="UniProtKB-SubCell"/>
</dbReference>
<dbReference type="SUPFAM" id="SSF48371">
    <property type="entry name" value="ARM repeat"/>
    <property type="match status" value="1"/>
</dbReference>
<gene>
    <name evidence="9" type="ORF">NADFUDRAFT_23669</name>
</gene>
<accession>A0A1E3PMZ0</accession>
<name>A0A1E3PMZ0_9ASCO</name>
<evidence type="ECO:0000313" key="10">
    <source>
        <dbReference type="Proteomes" id="UP000095009"/>
    </source>
</evidence>
<dbReference type="InterPro" id="IPR001313">
    <property type="entry name" value="Pumilio_RNA-bd_rpt"/>
</dbReference>
<dbReference type="Gene3D" id="1.25.10.10">
    <property type="entry name" value="Leucine-rich Repeat Variant"/>
    <property type="match status" value="2"/>
</dbReference>
<evidence type="ECO:0000256" key="3">
    <source>
        <dbReference type="ARBA" id="ARBA00016427"/>
    </source>
</evidence>
<keyword evidence="4" id="KW-0677">Repeat</keyword>
<evidence type="ECO:0000256" key="6">
    <source>
        <dbReference type="ARBA" id="ARBA00031929"/>
    </source>
</evidence>
<dbReference type="InterPro" id="IPR016024">
    <property type="entry name" value="ARM-type_fold"/>
</dbReference>
<dbReference type="GO" id="GO:0003723">
    <property type="term" value="F:RNA binding"/>
    <property type="evidence" value="ECO:0007669"/>
    <property type="project" value="InterPro"/>
</dbReference>
<protein>
    <recommendedName>
        <fullName evidence="3">Nucleolar protein 9</fullName>
    </recommendedName>
    <alternativeName>
        <fullName evidence="5 6">Pumilio domain-containing protein NOP9</fullName>
    </alternativeName>
</protein>
<evidence type="ECO:0000256" key="1">
    <source>
        <dbReference type="ARBA" id="ARBA00004604"/>
    </source>
</evidence>
<evidence type="ECO:0000256" key="2">
    <source>
        <dbReference type="ARBA" id="ARBA00005301"/>
    </source>
</evidence>
<evidence type="ECO:0000313" key="9">
    <source>
        <dbReference type="EMBL" id="ODQ66660.1"/>
    </source>
</evidence>
<dbReference type="EMBL" id="KV454408">
    <property type="protein sequence ID" value="ODQ66660.1"/>
    <property type="molecule type" value="Genomic_DNA"/>
</dbReference>
<dbReference type="GO" id="GO:0000056">
    <property type="term" value="P:ribosomal small subunit export from nucleus"/>
    <property type="evidence" value="ECO:0007669"/>
    <property type="project" value="TreeGrafter"/>
</dbReference>
<dbReference type="Proteomes" id="UP000095009">
    <property type="component" value="Unassembled WGS sequence"/>
</dbReference>
<dbReference type="STRING" id="857566.A0A1E3PMZ0"/>
<dbReference type="PROSITE" id="PS50302">
    <property type="entry name" value="PUM"/>
    <property type="match status" value="1"/>
</dbReference>
<feature type="repeat" description="Pumilio" evidence="7">
    <location>
        <begin position="338"/>
        <end position="375"/>
    </location>
</feature>
<dbReference type="OrthoDB" id="392571at2759"/>
<reference evidence="9 10" key="1">
    <citation type="journal article" date="2016" name="Proc. Natl. Acad. Sci. U.S.A.">
        <title>Comparative genomics of biotechnologically important yeasts.</title>
        <authorList>
            <person name="Riley R."/>
            <person name="Haridas S."/>
            <person name="Wolfe K.H."/>
            <person name="Lopes M.R."/>
            <person name="Hittinger C.T."/>
            <person name="Goeker M."/>
            <person name="Salamov A.A."/>
            <person name="Wisecaver J.H."/>
            <person name="Long T.M."/>
            <person name="Calvey C.H."/>
            <person name="Aerts A.L."/>
            <person name="Barry K.W."/>
            <person name="Choi C."/>
            <person name="Clum A."/>
            <person name="Coughlan A.Y."/>
            <person name="Deshpande S."/>
            <person name="Douglass A.P."/>
            <person name="Hanson S.J."/>
            <person name="Klenk H.-P."/>
            <person name="LaButti K.M."/>
            <person name="Lapidus A."/>
            <person name="Lindquist E.A."/>
            <person name="Lipzen A.M."/>
            <person name="Meier-Kolthoff J.P."/>
            <person name="Ohm R.A."/>
            <person name="Otillar R.P."/>
            <person name="Pangilinan J.L."/>
            <person name="Peng Y."/>
            <person name="Rokas A."/>
            <person name="Rosa C.A."/>
            <person name="Scheuner C."/>
            <person name="Sibirny A.A."/>
            <person name="Slot J.C."/>
            <person name="Stielow J.B."/>
            <person name="Sun H."/>
            <person name="Kurtzman C.P."/>
            <person name="Blackwell M."/>
            <person name="Grigoriev I.V."/>
            <person name="Jeffries T.W."/>
        </authorList>
    </citation>
    <scope>NUCLEOTIDE SEQUENCE [LARGE SCALE GENOMIC DNA]</scope>
    <source>
        <strain evidence="9 10">DSM 6958</strain>
    </source>
</reference>
<feature type="region of interest" description="Disordered" evidence="8">
    <location>
        <begin position="644"/>
        <end position="683"/>
    </location>
</feature>
<evidence type="ECO:0000256" key="8">
    <source>
        <dbReference type="SAM" id="MobiDB-lite"/>
    </source>
</evidence>
<dbReference type="Pfam" id="PF22493">
    <property type="entry name" value="PUF_NOP9"/>
    <property type="match status" value="1"/>
</dbReference>
<evidence type="ECO:0000256" key="5">
    <source>
        <dbReference type="ARBA" id="ARBA00030932"/>
    </source>
</evidence>
<dbReference type="InterPro" id="IPR011989">
    <property type="entry name" value="ARM-like"/>
</dbReference>
<proteinExistence type="inferred from homology"/>
<dbReference type="GO" id="GO:0000447">
    <property type="term" value="P:endonucleolytic cleavage in ITS1 to separate SSU-rRNA from 5.8S rRNA and LSU-rRNA from tricistronic rRNA transcript (SSU-rRNA, 5.8S rRNA, LSU-rRNA)"/>
    <property type="evidence" value="ECO:0007669"/>
    <property type="project" value="TreeGrafter"/>
</dbReference>
<dbReference type="GO" id="GO:0000480">
    <property type="term" value="P:endonucleolytic cleavage in 5'-ETS of tricistronic rRNA transcript (SSU-rRNA, 5.8S rRNA, LSU-rRNA)"/>
    <property type="evidence" value="ECO:0007669"/>
    <property type="project" value="TreeGrafter"/>
</dbReference>
<dbReference type="AlphaFoldDB" id="A0A1E3PMZ0"/>
<dbReference type="GO" id="GO:0030688">
    <property type="term" value="C:preribosome, small subunit precursor"/>
    <property type="evidence" value="ECO:0007669"/>
    <property type="project" value="TreeGrafter"/>
</dbReference>
<sequence>MSSSLAQNTNSMPFYGLVEDQELEYFKQAESTLALDSFGSSEEREGFTSSVFEEAKGKELKLVTNQICSKLVERLILLANENQLCALFKSFSGHFLNLSMHKYSSHCVETLLVRSAALVEKEILNLELMTDNYIAENEDDVFVSMETLILSMLNEFKADLKALPAHPYASHVLRIILLILSGNELPSSTKSNSLVRSKRSKIARKMISIKDNQDFQRSYQVPTSFTESLSDFIQHLVKDLDTKKVRELSIEKIASPVIQLMLKIEASINDDNNNRKNVQNKSYSGLSLLYLIFQTDKNDKDSAEEGFVEYLLSDSVGSHFLESIIEFEHYEFTSRLFNLYMKGRLEKLSRRDNGNYVVQSLLKNLKKVDIKIIIEEILPELSNLLENNNLAFIRTIIDASIKSDNTKTDDIVDKILEKYECKDDKSKIVDNILKLDGSTLGNTRGDWPTNEEMQRSLLIQSLIECSNELLNKVVESLMLLPTQRLLQMSGHSVFSHVLQKVLTPHVSIVNRRKLLNSLSGTFVDMACNPYGSHIVDALWLFTFKLNNYRERIAADLIAEQAKVKDSKYGKSVWKNWNLDKCMRKKYDWWAAVKLEENEWAAQYPQEKPQMQPKKMINKSLNKEEYKKQQADKAAIFKAERFNNNNGNKKKVIDHSFRPNNIHYVPKRPLNAEEKTENPQKKRF</sequence>
<dbReference type="InterPro" id="IPR040000">
    <property type="entry name" value="NOP9"/>
</dbReference>
<dbReference type="PANTHER" id="PTHR13102">
    <property type="entry name" value="NUCLEOLAR PROTEIN 9"/>
    <property type="match status" value="1"/>
</dbReference>
<dbReference type="GO" id="GO:0000472">
    <property type="term" value="P:endonucleolytic cleavage to generate mature 5'-end of SSU-rRNA from (SSU-rRNA, 5.8S rRNA, LSU-rRNA)"/>
    <property type="evidence" value="ECO:0007669"/>
    <property type="project" value="TreeGrafter"/>
</dbReference>